<reference evidence="5" key="1">
    <citation type="submission" date="2023-03" db="EMBL/GenBank/DDBJ databases">
        <title>Massive genome expansion in bonnet fungi (Mycena s.s.) driven by repeated elements and novel gene families across ecological guilds.</title>
        <authorList>
            <consortium name="Lawrence Berkeley National Laboratory"/>
            <person name="Harder C.B."/>
            <person name="Miyauchi S."/>
            <person name="Viragh M."/>
            <person name="Kuo A."/>
            <person name="Thoen E."/>
            <person name="Andreopoulos B."/>
            <person name="Lu D."/>
            <person name="Skrede I."/>
            <person name="Drula E."/>
            <person name="Henrissat B."/>
            <person name="Morin E."/>
            <person name="Kohler A."/>
            <person name="Barry K."/>
            <person name="LaButti K."/>
            <person name="Morin E."/>
            <person name="Salamov A."/>
            <person name="Lipzen A."/>
            <person name="Mereny Z."/>
            <person name="Hegedus B."/>
            <person name="Baldrian P."/>
            <person name="Stursova M."/>
            <person name="Weitz H."/>
            <person name="Taylor A."/>
            <person name="Grigoriev I.V."/>
            <person name="Nagy L.G."/>
            <person name="Martin F."/>
            <person name="Kauserud H."/>
        </authorList>
    </citation>
    <scope>NUCLEOTIDE SEQUENCE</scope>
    <source>
        <strain evidence="5">CBHHK002</strain>
    </source>
</reference>
<dbReference type="InterPro" id="IPR020864">
    <property type="entry name" value="MACPF"/>
</dbReference>
<dbReference type="AlphaFoldDB" id="A0AAD6ZN17"/>
<sequence>MSQDNSIIIILGSAGAGKTLAKAAKRLIADEAKRGQSSSPPTFSTGRRVVIEHYSRAGLRIPFFKCRTTETLLEIETAVRKQMQKIKTAPKVTSIMFVHGKKRTAFPFKKDTQFLGLRGTALFQKLVVVQTPGADMPCSDLGMRVCSFDGKPKSASGFVGRLLNEAPAERLLPVPKLPGNGEVVPVVNGRDPRQFVLLLVGYSGHGKSKTINRLLRQDLLTIGRKTLGSTTKAIHRVRIREATRDPATDFTVAVDDTPGLGDTTYRDRTVNASLMRAYKERYFPTGASQIYPNIILLVASWDSITQDAHNEPRHFTSAVGKSMYSLASSGLVDNDRANAVVVVTKSMSSWDQFDDFKSFQKNAQWNIQAARRKRIIIDLQRKVFPKLAPWLVIFIENGGGTDIRAEYATLPNGETSHKNLFDTIRAVIEKEGPKGTKDIAGIRALAVLAGADASDLVSTAETQILINPTEDIIGPEISSTDPNHSSPEKRIQAITDTYFGVTYNPIRRTMGHKNVLSLEPAEIQFRDGPGPEMNDFAVAVAQQEPLEKPNVAGLIAQYSNSAAFLSALSTKSDCFVFRYVSKVAYLDSARPQLSPEMKRVVERLPRWSPKSKQQYIEFFGNHGTHVITALALGGALRVIVESTEEKVSKKRTSSANKKVVDTTASDRSMQTRKIRIFRDGGGALASEITKVLEDRFTNSAHPSDWEGLRTRWIKDLGRDPVFCPDSNLTEFRFLHALGGLTGTQQEDLKQATEFYLRLSQRKTSSRKEGPTRRKSTPAETGNHGAGCW</sequence>
<dbReference type="EMBL" id="JARIHO010000038">
    <property type="protein sequence ID" value="KAJ7328887.1"/>
    <property type="molecule type" value="Genomic_DNA"/>
</dbReference>
<evidence type="ECO:0000259" key="4">
    <source>
        <dbReference type="Pfam" id="PF04548"/>
    </source>
</evidence>
<dbReference type="GO" id="GO:0005525">
    <property type="term" value="F:GTP binding"/>
    <property type="evidence" value="ECO:0007669"/>
    <property type="project" value="InterPro"/>
</dbReference>
<feature type="domain" description="MACPF" evidence="3">
    <location>
        <begin position="583"/>
        <end position="669"/>
    </location>
</feature>
<protein>
    <recommendedName>
        <fullName evidence="7">MACPF domain-containing protein</fullName>
    </recommendedName>
</protein>
<organism evidence="5 6">
    <name type="scientific">Mycena albidolilacea</name>
    <dbReference type="NCBI Taxonomy" id="1033008"/>
    <lineage>
        <taxon>Eukaryota</taxon>
        <taxon>Fungi</taxon>
        <taxon>Dikarya</taxon>
        <taxon>Basidiomycota</taxon>
        <taxon>Agaricomycotina</taxon>
        <taxon>Agaricomycetes</taxon>
        <taxon>Agaricomycetidae</taxon>
        <taxon>Agaricales</taxon>
        <taxon>Marasmiineae</taxon>
        <taxon>Mycenaceae</taxon>
        <taxon>Mycena</taxon>
    </lineage>
</organism>
<keyword evidence="6" id="KW-1185">Reference proteome</keyword>
<dbReference type="Pfam" id="PF01823">
    <property type="entry name" value="MACPF"/>
    <property type="match status" value="1"/>
</dbReference>
<evidence type="ECO:0000256" key="2">
    <source>
        <dbReference type="SAM" id="MobiDB-lite"/>
    </source>
</evidence>
<dbReference type="Proteomes" id="UP001218218">
    <property type="component" value="Unassembled WGS sequence"/>
</dbReference>
<evidence type="ECO:0000259" key="3">
    <source>
        <dbReference type="Pfam" id="PF01823"/>
    </source>
</evidence>
<evidence type="ECO:0000256" key="1">
    <source>
        <dbReference type="ARBA" id="ARBA00022741"/>
    </source>
</evidence>
<comment type="caution">
    <text evidence="5">The sequence shown here is derived from an EMBL/GenBank/DDBJ whole genome shotgun (WGS) entry which is preliminary data.</text>
</comment>
<keyword evidence="1" id="KW-0547">Nucleotide-binding</keyword>
<evidence type="ECO:0000313" key="5">
    <source>
        <dbReference type="EMBL" id="KAJ7328887.1"/>
    </source>
</evidence>
<feature type="domain" description="AIG1-type G" evidence="4">
    <location>
        <begin position="197"/>
        <end position="323"/>
    </location>
</feature>
<evidence type="ECO:0008006" key="7">
    <source>
        <dbReference type="Google" id="ProtNLM"/>
    </source>
</evidence>
<dbReference type="Pfam" id="PF04548">
    <property type="entry name" value="AIG1"/>
    <property type="match status" value="1"/>
</dbReference>
<feature type="region of interest" description="Disordered" evidence="2">
    <location>
        <begin position="759"/>
        <end position="788"/>
    </location>
</feature>
<evidence type="ECO:0000313" key="6">
    <source>
        <dbReference type="Proteomes" id="UP001218218"/>
    </source>
</evidence>
<proteinExistence type="predicted"/>
<dbReference type="Gene3D" id="3.40.50.300">
    <property type="entry name" value="P-loop containing nucleotide triphosphate hydrolases"/>
    <property type="match status" value="1"/>
</dbReference>
<dbReference type="SUPFAM" id="SSF52540">
    <property type="entry name" value="P-loop containing nucleoside triphosphate hydrolases"/>
    <property type="match status" value="1"/>
</dbReference>
<dbReference type="InterPro" id="IPR027417">
    <property type="entry name" value="P-loop_NTPase"/>
</dbReference>
<gene>
    <name evidence="5" type="ORF">DFH08DRAFT_317356</name>
</gene>
<dbReference type="InterPro" id="IPR006703">
    <property type="entry name" value="G_AIG1"/>
</dbReference>
<accession>A0AAD6ZN17</accession>
<name>A0AAD6ZN17_9AGAR</name>